<dbReference type="GO" id="GO:0047974">
    <property type="term" value="F:guanosine deaminase activity"/>
    <property type="evidence" value="ECO:0007669"/>
    <property type="project" value="TreeGrafter"/>
</dbReference>
<dbReference type="EMBL" id="JADZSC010000002">
    <property type="protein sequence ID" value="MBH0230305.1"/>
    <property type="molecule type" value="Genomic_DNA"/>
</dbReference>
<dbReference type="InterPro" id="IPR002125">
    <property type="entry name" value="CMP_dCMP_dom"/>
</dbReference>
<dbReference type="Gene3D" id="3.40.140.10">
    <property type="entry name" value="Cytidine Deaminase, domain 2"/>
    <property type="match status" value="1"/>
</dbReference>
<proteinExistence type="inferred from homology"/>
<gene>
    <name evidence="6" type="ORF">H0267_08785</name>
</gene>
<feature type="domain" description="CMP/dCMP-type deaminase" evidence="5">
    <location>
        <begin position="1"/>
        <end position="113"/>
    </location>
</feature>
<dbReference type="InterPro" id="IPR016192">
    <property type="entry name" value="APOBEC/CMP_deaminase_Zn-bd"/>
</dbReference>
<dbReference type="GO" id="GO:0008270">
    <property type="term" value="F:zinc ion binding"/>
    <property type="evidence" value="ECO:0007669"/>
    <property type="project" value="InterPro"/>
</dbReference>
<dbReference type="SUPFAM" id="SSF53927">
    <property type="entry name" value="Cytidine deaminase-like"/>
    <property type="match status" value="1"/>
</dbReference>
<dbReference type="Pfam" id="PF00383">
    <property type="entry name" value="dCMP_cyt_deam_1"/>
    <property type="match status" value="1"/>
</dbReference>
<evidence type="ECO:0000256" key="3">
    <source>
        <dbReference type="ARBA" id="ARBA00022801"/>
    </source>
</evidence>
<dbReference type="PANTHER" id="PTHR11079:SF161">
    <property type="entry name" value="CMP_DCMP-TYPE DEAMINASE DOMAIN-CONTAINING PROTEIN"/>
    <property type="match status" value="1"/>
</dbReference>
<sequence length="156" mass="17681">MDHTYFMKKAIQMASDNVSDNSGGPFGAIVVKDGKIIGRGKNEVTKTNDPTAHAEVQAIREACDTLKDFQLTECIIYTSCEPCPMCIGAIYWARPKAVYYACTKEEAKAIGFDDQFIYEEIDLPVGKRRIKMEQIITDNYNEPFRLWDGSTTKKEY</sequence>
<evidence type="ECO:0000313" key="6">
    <source>
        <dbReference type="EMBL" id="MBH0230305.1"/>
    </source>
</evidence>
<keyword evidence="2" id="KW-0479">Metal-binding</keyword>
<evidence type="ECO:0000256" key="4">
    <source>
        <dbReference type="ARBA" id="ARBA00022833"/>
    </source>
</evidence>
<protein>
    <submittedName>
        <fullName evidence="6">Nucleoside deaminase</fullName>
    </submittedName>
</protein>
<evidence type="ECO:0000256" key="1">
    <source>
        <dbReference type="ARBA" id="ARBA00006576"/>
    </source>
</evidence>
<organism evidence="6 7">
    <name type="scientific">Halobacillus yeomjeoni</name>
    <dbReference type="NCBI Taxonomy" id="311194"/>
    <lineage>
        <taxon>Bacteria</taxon>
        <taxon>Bacillati</taxon>
        <taxon>Bacillota</taxon>
        <taxon>Bacilli</taxon>
        <taxon>Bacillales</taxon>
        <taxon>Bacillaceae</taxon>
        <taxon>Halobacillus</taxon>
    </lineage>
</organism>
<keyword evidence="7" id="KW-1185">Reference proteome</keyword>
<dbReference type="AlphaFoldDB" id="A0A931HVL6"/>
<evidence type="ECO:0000256" key="2">
    <source>
        <dbReference type="ARBA" id="ARBA00022723"/>
    </source>
</evidence>
<evidence type="ECO:0000259" key="5">
    <source>
        <dbReference type="PROSITE" id="PS51747"/>
    </source>
</evidence>
<name>A0A931HVL6_9BACI</name>
<dbReference type="PANTHER" id="PTHR11079">
    <property type="entry name" value="CYTOSINE DEAMINASE FAMILY MEMBER"/>
    <property type="match status" value="1"/>
</dbReference>
<reference evidence="6 7" key="1">
    <citation type="journal article" date="2005" name="Int. J. Syst. Evol. Microbiol.">
        <title>Halobacillus yeomjeoni sp. nov., isolated from a marine solar saltern in Korea.</title>
        <authorList>
            <person name="Yoon J.H."/>
            <person name="Kang S.J."/>
            <person name="Lee C.H."/>
            <person name="Oh H.W."/>
            <person name="Oh T.K."/>
        </authorList>
    </citation>
    <scope>NUCLEOTIDE SEQUENCE [LARGE SCALE GENOMIC DNA]</scope>
    <source>
        <strain evidence="6 7">KCTC 3957</strain>
    </source>
</reference>
<dbReference type="CDD" id="cd01285">
    <property type="entry name" value="nucleoside_deaminase"/>
    <property type="match status" value="1"/>
</dbReference>
<dbReference type="RefSeq" id="WP_197316949.1">
    <property type="nucleotide sequence ID" value="NZ_JADZSC010000002.1"/>
</dbReference>
<dbReference type="FunFam" id="3.40.140.10:FF:000011">
    <property type="entry name" value="tRNA-specific adenosine deaminase"/>
    <property type="match status" value="1"/>
</dbReference>
<dbReference type="GO" id="GO:0006152">
    <property type="term" value="P:purine nucleoside catabolic process"/>
    <property type="evidence" value="ECO:0007669"/>
    <property type="project" value="TreeGrafter"/>
</dbReference>
<keyword evidence="3" id="KW-0378">Hydrolase</keyword>
<comment type="caution">
    <text evidence="6">The sequence shown here is derived from an EMBL/GenBank/DDBJ whole genome shotgun (WGS) entry which is preliminary data.</text>
</comment>
<dbReference type="InterPro" id="IPR016193">
    <property type="entry name" value="Cytidine_deaminase-like"/>
</dbReference>
<comment type="similarity">
    <text evidence="1">Belongs to the cytidine and deoxycytidylate deaminase family.</text>
</comment>
<keyword evidence="4" id="KW-0862">Zinc</keyword>
<dbReference type="Proteomes" id="UP000614490">
    <property type="component" value="Unassembled WGS sequence"/>
</dbReference>
<dbReference type="PROSITE" id="PS00903">
    <property type="entry name" value="CYT_DCMP_DEAMINASES_1"/>
    <property type="match status" value="1"/>
</dbReference>
<dbReference type="PROSITE" id="PS51747">
    <property type="entry name" value="CYT_DCMP_DEAMINASES_2"/>
    <property type="match status" value="1"/>
</dbReference>
<accession>A0A931HVL6</accession>
<evidence type="ECO:0000313" key="7">
    <source>
        <dbReference type="Proteomes" id="UP000614490"/>
    </source>
</evidence>